<evidence type="ECO:0000259" key="3">
    <source>
        <dbReference type="Pfam" id="PF03372"/>
    </source>
</evidence>
<gene>
    <name evidence="4" type="ORF">QNI22_37415</name>
</gene>
<evidence type="ECO:0000313" key="5">
    <source>
        <dbReference type="Proteomes" id="UP001232063"/>
    </source>
</evidence>
<proteinExistence type="predicted"/>
<sequence length="354" mass="41571">MQNLLLILGAVLIVFSWMHLIRYEVWWIRAADFPHLQLAVPLLVIFVAYLIWFDIDSPKEYVFIYVTAITLIYHLYRIRPYTRLHSHQVLSSEKEQKSGDGLKLLIFNVFMDNTRCDEFLQQVYQYNPDIVLAVETNQHWMNKLKPLEKIYAYRVSCPLENTYGMLFYSRFPIKHKEINFLVQDDIPSLYVQLTLPSKRVIDLYGVHPRPPAPGENNRSTERDVELIQVGKRAKVATNPVIVAGDLNDVAWSHTTRLFQRLSGLLDPRIGRGFFNTFNAKYWLLRWPLDHVFVSHHFKLIDIERLPNCGSDHFPMFAHFCYEPDPEAKENKPQAEASDYKEASEKEQQLEEEKA</sequence>
<keyword evidence="2" id="KW-0812">Transmembrane</keyword>
<feature type="transmembrane region" description="Helical" evidence="2">
    <location>
        <begin position="35"/>
        <end position="55"/>
    </location>
</feature>
<dbReference type="InterPro" id="IPR036691">
    <property type="entry name" value="Endo/exonu/phosph_ase_sf"/>
</dbReference>
<evidence type="ECO:0000313" key="4">
    <source>
        <dbReference type="EMBL" id="MDJ1506392.1"/>
    </source>
</evidence>
<evidence type="ECO:0000256" key="2">
    <source>
        <dbReference type="SAM" id="Phobius"/>
    </source>
</evidence>
<dbReference type="Gene3D" id="3.60.10.10">
    <property type="entry name" value="Endonuclease/exonuclease/phosphatase"/>
    <property type="match status" value="1"/>
</dbReference>
<organism evidence="4 5">
    <name type="scientific">Xanthocytophaga agilis</name>
    <dbReference type="NCBI Taxonomy" id="3048010"/>
    <lineage>
        <taxon>Bacteria</taxon>
        <taxon>Pseudomonadati</taxon>
        <taxon>Bacteroidota</taxon>
        <taxon>Cytophagia</taxon>
        <taxon>Cytophagales</taxon>
        <taxon>Rhodocytophagaceae</taxon>
        <taxon>Xanthocytophaga</taxon>
    </lineage>
</organism>
<keyword evidence="5" id="KW-1185">Reference proteome</keyword>
<dbReference type="RefSeq" id="WP_314519300.1">
    <property type="nucleotide sequence ID" value="NZ_JASJOU010000022.1"/>
</dbReference>
<reference evidence="4" key="1">
    <citation type="submission" date="2023-05" db="EMBL/GenBank/DDBJ databases">
        <authorList>
            <person name="Zhang X."/>
        </authorList>
    </citation>
    <scope>NUCLEOTIDE SEQUENCE</scope>
    <source>
        <strain evidence="4">BD1B2-1</strain>
    </source>
</reference>
<feature type="domain" description="Endonuclease/exonuclease/phosphatase" evidence="3">
    <location>
        <begin position="107"/>
        <end position="312"/>
    </location>
</feature>
<keyword evidence="4" id="KW-0540">Nuclease</keyword>
<name>A0AAE3RE15_9BACT</name>
<evidence type="ECO:0000256" key="1">
    <source>
        <dbReference type="SAM" id="MobiDB-lite"/>
    </source>
</evidence>
<dbReference type="GO" id="GO:0004519">
    <property type="term" value="F:endonuclease activity"/>
    <property type="evidence" value="ECO:0007669"/>
    <property type="project" value="UniProtKB-KW"/>
</dbReference>
<feature type="compositionally biased region" description="Basic and acidic residues" evidence="1">
    <location>
        <begin position="325"/>
        <end position="354"/>
    </location>
</feature>
<comment type="caution">
    <text evidence="4">The sequence shown here is derived from an EMBL/GenBank/DDBJ whole genome shotgun (WGS) entry which is preliminary data.</text>
</comment>
<dbReference type="Pfam" id="PF03372">
    <property type="entry name" value="Exo_endo_phos"/>
    <property type="match status" value="1"/>
</dbReference>
<keyword evidence="4" id="KW-0378">Hydrolase</keyword>
<keyword evidence="2" id="KW-1133">Transmembrane helix</keyword>
<dbReference type="EMBL" id="JASJOU010000022">
    <property type="protein sequence ID" value="MDJ1506392.1"/>
    <property type="molecule type" value="Genomic_DNA"/>
</dbReference>
<dbReference type="SUPFAM" id="SSF56219">
    <property type="entry name" value="DNase I-like"/>
    <property type="match status" value="1"/>
</dbReference>
<dbReference type="Proteomes" id="UP001232063">
    <property type="component" value="Unassembled WGS sequence"/>
</dbReference>
<keyword evidence="2" id="KW-0472">Membrane</keyword>
<feature type="transmembrane region" description="Helical" evidence="2">
    <location>
        <begin position="61"/>
        <end position="78"/>
    </location>
</feature>
<keyword evidence="4" id="KW-0255">Endonuclease</keyword>
<feature type="transmembrane region" description="Helical" evidence="2">
    <location>
        <begin position="6"/>
        <end position="23"/>
    </location>
</feature>
<protein>
    <submittedName>
        <fullName evidence="4">Endonuclease/exonuclease/phosphatase family protein</fullName>
    </submittedName>
</protein>
<feature type="region of interest" description="Disordered" evidence="1">
    <location>
        <begin position="324"/>
        <end position="354"/>
    </location>
</feature>
<dbReference type="InterPro" id="IPR005135">
    <property type="entry name" value="Endo/exonuclease/phosphatase"/>
</dbReference>
<accession>A0AAE3RE15</accession>
<dbReference type="AlphaFoldDB" id="A0AAE3RE15"/>